<feature type="coiled-coil region" evidence="4">
    <location>
        <begin position="90"/>
        <end position="117"/>
    </location>
</feature>
<dbReference type="PROSITE" id="PS50106">
    <property type="entry name" value="PDZ"/>
    <property type="match status" value="1"/>
</dbReference>
<dbReference type="PROSITE" id="PS50052">
    <property type="entry name" value="GUANYLATE_KINASE_2"/>
    <property type="match status" value="1"/>
</dbReference>
<dbReference type="CDD" id="cd00071">
    <property type="entry name" value="GMPK"/>
    <property type="match status" value="1"/>
</dbReference>
<dbReference type="InterPro" id="IPR020590">
    <property type="entry name" value="Guanylate_kinase_CS"/>
</dbReference>
<dbReference type="SMART" id="SM00072">
    <property type="entry name" value="GuKc"/>
    <property type="match status" value="1"/>
</dbReference>
<dbReference type="InterPro" id="IPR036892">
    <property type="entry name" value="L27_dom_sf"/>
</dbReference>
<feature type="domain" description="SH3" evidence="6">
    <location>
        <begin position="392"/>
        <end position="463"/>
    </location>
</feature>
<evidence type="ECO:0000259" key="6">
    <source>
        <dbReference type="PROSITE" id="PS50002"/>
    </source>
</evidence>
<keyword evidence="10" id="KW-1185">Reference proteome</keyword>
<dbReference type="Pfam" id="PF00595">
    <property type="entry name" value="PDZ"/>
    <property type="match status" value="1"/>
</dbReference>
<dbReference type="PROSITE" id="PS51022">
    <property type="entry name" value="L27"/>
    <property type="match status" value="1"/>
</dbReference>
<feature type="domain" description="L27" evidence="9">
    <location>
        <begin position="222"/>
        <end position="278"/>
    </location>
</feature>
<evidence type="ECO:0000313" key="11">
    <source>
        <dbReference type="RefSeq" id="XP_014678965.1"/>
    </source>
</evidence>
<sequence>MKSFGKQANVPAARHNGHAGATANDTYWDIKGPQPHREVAVDVPDGFVGQSKVPPRYPTPQRPSVAAAASPTHRQGAPDEAASVDQLERIRMYQEDLRKRKEEEDRHEREAEFLRNSLRGSEKLKALMSNTPVSGIENIGYEEEDGSDGFDPMDIVGTTPPRRPIPMIELMGSLSYIQHRLEHSEHREELSVLARLFRNVEFQKAIGLHNQVVAILSKHKQRTPATTEAESLTQEVLKMTNEVQNSNTRELQKILSNPTFQGLMFSHDKLSLCSQVPPVTPEYNNYVERAADYVDGHENIRIVRLEKTSEPLGATVKNEGSSVIVGRIVKGGAAEKSGLIHEGDEVLEINGIDMRGKSVNEVVDIMATLTGQLTFLIKPSSESSQLPHVNREAMMHVKAHFNYDPEDDLYIPCRELGIGFQKGDILHVINQEDSNWWQAYREGEEDQPLAGLIPSRSFTQQREAMRQTIAGDLDNPKDKKKNKMLCAKKHAKKKKKSMYNANFNEDFDSDEILAYEEVALYFPRPHSKRPVILIGPQNIGRHELRQRLMESDSSRYAAAIPHTSRPKKDSEIDGVHYHFVPRHTFEADILARRFVEHGEFERNYYGTSVASVRRVVNDRRICVLNLQPQVKGSPAVLAESLKILKSSDLMPYVVFVAPPGLEKLRQTRLKLGMSTKDDDLRKIIEEAREMEENYGHYFDKIIVNYDLDRAYDDLQREIKVIETEPQWVPAAWTIGS</sequence>
<dbReference type="Gene3D" id="3.40.50.300">
    <property type="entry name" value="P-loop containing nucleotide triphosphate hydrolases"/>
    <property type="match status" value="1"/>
</dbReference>
<evidence type="ECO:0000256" key="4">
    <source>
        <dbReference type="SAM" id="Coils"/>
    </source>
</evidence>
<dbReference type="InterPro" id="IPR027417">
    <property type="entry name" value="P-loop_NTPase"/>
</dbReference>
<comment type="similarity">
    <text evidence="1">Belongs to the MAGUK family.</text>
</comment>
<keyword evidence="2 3" id="KW-0728">SH3 domain</keyword>
<dbReference type="PROSITE" id="PS50002">
    <property type="entry name" value="SH3"/>
    <property type="match status" value="1"/>
</dbReference>
<dbReference type="InterPro" id="IPR004172">
    <property type="entry name" value="L27_dom"/>
</dbReference>
<dbReference type="CDD" id="cd06798">
    <property type="entry name" value="PDZ_MPP5-like"/>
    <property type="match status" value="1"/>
</dbReference>
<evidence type="ECO:0000259" key="7">
    <source>
        <dbReference type="PROSITE" id="PS50052"/>
    </source>
</evidence>
<dbReference type="InterPro" id="IPR036034">
    <property type="entry name" value="PDZ_sf"/>
</dbReference>
<evidence type="ECO:0000259" key="8">
    <source>
        <dbReference type="PROSITE" id="PS50106"/>
    </source>
</evidence>
<dbReference type="InterPro" id="IPR050716">
    <property type="entry name" value="MAGUK"/>
</dbReference>
<dbReference type="InterPro" id="IPR036028">
    <property type="entry name" value="SH3-like_dom_sf"/>
</dbReference>
<feature type="region of interest" description="Disordered" evidence="5">
    <location>
        <begin position="44"/>
        <end position="84"/>
    </location>
</feature>
<dbReference type="Gene3D" id="1.10.287.650">
    <property type="entry name" value="L27 domain"/>
    <property type="match status" value="1"/>
</dbReference>
<dbReference type="InterPro" id="IPR008145">
    <property type="entry name" value="GK/Ca_channel_bsu"/>
</dbReference>
<evidence type="ECO:0000256" key="5">
    <source>
        <dbReference type="SAM" id="MobiDB-lite"/>
    </source>
</evidence>
<dbReference type="InterPro" id="IPR001478">
    <property type="entry name" value="PDZ"/>
</dbReference>
<evidence type="ECO:0000256" key="3">
    <source>
        <dbReference type="PROSITE-ProRule" id="PRU00192"/>
    </source>
</evidence>
<organism evidence="10 11">
    <name type="scientific">Priapulus caudatus</name>
    <name type="common">Priapulid worm</name>
    <dbReference type="NCBI Taxonomy" id="37621"/>
    <lineage>
        <taxon>Eukaryota</taxon>
        <taxon>Metazoa</taxon>
        <taxon>Ecdysozoa</taxon>
        <taxon>Scalidophora</taxon>
        <taxon>Priapulida</taxon>
        <taxon>Priapulimorpha</taxon>
        <taxon>Priapulimorphida</taxon>
        <taxon>Priapulidae</taxon>
        <taxon>Priapulus</taxon>
    </lineage>
</organism>
<protein>
    <submittedName>
        <fullName evidence="11">MAGUK p55 subfamily member 5-like isoform X1</fullName>
    </submittedName>
</protein>
<evidence type="ECO:0000256" key="2">
    <source>
        <dbReference type="ARBA" id="ARBA00022443"/>
    </source>
</evidence>
<evidence type="ECO:0000313" key="10">
    <source>
        <dbReference type="Proteomes" id="UP000695022"/>
    </source>
</evidence>
<evidence type="ECO:0000256" key="1">
    <source>
        <dbReference type="ARBA" id="ARBA00007014"/>
    </source>
</evidence>
<dbReference type="GeneID" id="106818807"/>
<dbReference type="Pfam" id="PF00625">
    <property type="entry name" value="Guanylate_kin"/>
    <property type="match status" value="1"/>
</dbReference>
<dbReference type="Pfam" id="PF07653">
    <property type="entry name" value="SH3_2"/>
    <property type="match status" value="1"/>
</dbReference>
<dbReference type="Gene3D" id="2.30.42.10">
    <property type="match status" value="1"/>
</dbReference>
<accession>A0ABM1F3E4</accession>
<name>A0ABM1F3E4_PRICU</name>
<dbReference type="SUPFAM" id="SSF101288">
    <property type="entry name" value="L27 domain"/>
    <property type="match status" value="1"/>
</dbReference>
<dbReference type="Gene3D" id="1.20.1270.460">
    <property type="match status" value="1"/>
</dbReference>
<dbReference type="PROSITE" id="PS00856">
    <property type="entry name" value="GUANYLATE_KINASE_1"/>
    <property type="match status" value="1"/>
</dbReference>
<dbReference type="InterPro" id="IPR001452">
    <property type="entry name" value="SH3_domain"/>
</dbReference>
<dbReference type="SUPFAM" id="SSF52540">
    <property type="entry name" value="P-loop containing nucleoside triphosphate hydrolases"/>
    <property type="match status" value="1"/>
</dbReference>
<reference evidence="11" key="1">
    <citation type="submission" date="2025-08" db="UniProtKB">
        <authorList>
            <consortium name="RefSeq"/>
        </authorList>
    </citation>
    <scope>IDENTIFICATION</scope>
</reference>
<dbReference type="SUPFAM" id="SSF50156">
    <property type="entry name" value="PDZ domain-like"/>
    <property type="match status" value="1"/>
</dbReference>
<dbReference type="SUPFAM" id="SSF50044">
    <property type="entry name" value="SH3-domain"/>
    <property type="match status" value="1"/>
</dbReference>
<keyword evidence="4" id="KW-0175">Coiled coil</keyword>
<gene>
    <name evidence="11" type="primary">LOC106818807</name>
</gene>
<dbReference type="InterPro" id="IPR008144">
    <property type="entry name" value="Guanylate_kin-like_dom"/>
</dbReference>
<dbReference type="Proteomes" id="UP000695022">
    <property type="component" value="Unplaced"/>
</dbReference>
<evidence type="ECO:0000259" key="9">
    <source>
        <dbReference type="PROSITE" id="PS51022"/>
    </source>
</evidence>
<dbReference type="PANTHER" id="PTHR23122">
    <property type="entry name" value="MEMBRANE-ASSOCIATED GUANYLATE KINASE MAGUK"/>
    <property type="match status" value="1"/>
</dbReference>
<dbReference type="InterPro" id="IPR035601">
    <property type="entry name" value="MPP5_SH3"/>
</dbReference>
<feature type="coiled-coil region" evidence="4">
    <location>
        <begin position="673"/>
        <end position="724"/>
    </location>
</feature>
<feature type="domain" description="Guanylate kinase-like" evidence="7">
    <location>
        <begin position="528"/>
        <end position="719"/>
    </location>
</feature>
<dbReference type="CDD" id="cd12036">
    <property type="entry name" value="SH3_MPP5"/>
    <property type="match status" value="1"/>
</dbReference>
<proteinExistence type="inferred from homology"/>
<dbReference type="RefSeq" id="XP_014678965.1">
    <property type="nucleotide sequence ID" value="XM_014823479.1"/>
</dbReference>
<dbReference type="SMART" id="SM00228">
    <property type="entry name" value="PDZ"/>
    <property type="match status" value="1"/>
</dbReference>
<feature type="region of interest" description="Disordered" evidence="5">
    <location>
        <begin position="1"/>
        <end position="32"/>
    </location>
</feature>
<dbReference type="Gene3D" id="2.30.30.40">
    <property type="entry name" value="SH3 Domains"/>
    <property type="match status" value="1"/>
</dbReference>
<dbReference type="SMART" id="SM00326">
    <property type="entry name" value="SH3"/>
    <property type="match status" value="1"/>
</dbReference>
<feature type="domain" description="PDZ" evidence="8">
    <location>
        <begin position="302"/>
        <end position="381"/>
    </location>
</feature>